<reference evidence="2" key="1">
    <citation type="journal article" date="2022" name="bioRxiv">
        <title>Sequencing and chromosome-scale assembly of the giantPleurodeles waltlgenome.</title>
        <authorList>
            <person name="Brown T."/>
            <person name="Elewa A."/>
            <person name="Iarovenko S."/>
            <person name="Subramanian E."/>
            <person name="Araus A.J."/>
            <person name="Petzold A."/>
            <person name="Susuki M."/>
            <person name="Suzuki K.-i.T."/>
            <person name="Hayashi T."/>
            <person name="Toyoda A."/>
            <person name="Oliveira C."/>
            <person name="Osipova E."/>
            <person name="Leigh N.D."/>
            <person name="Simon A."/>
            <person name="Yun M.H."/>
        </authorList>
    </citation>
    <scope>NUCLEOTIDE SEQUENCE</scope>
    <source>
        <strain evidence="2">20211129_DDA</strain>
        <tissue evidence="2">Liver</tissue>
    </source>
</reference>
<evidence type="ECO:0000313" key="3">
    <source>
        <dbReference type="Proteomes" id="UP001066276"/>
    </source>
</evidence>
<keyword evidence="3" id="KW-1185">Reference proteome</keyword>
<feature type="compositionally biased region" description="Basic and acidic residues" evidence="1">
    <location>
        <begin position="1"/>
        <end position="10"/>
    </location>
</feature>
<sequence length="155" mass="16105">MLATHGEGEHGGLCSSGSPLEAPIRRSWGRGAHTAIGWMCWPAADNTGTRSGRRKGEAPGGRLRHWERAALELRRVRRGSARIPLRGNPGRASTGKAPGRTSQEPDSAATRALQAARKVASEAAGTAGSSPRLNEGDRSPPPRSSSNSSQVGGPG</sequence>
<feature type="region of interest" description="Disordered" evidence="1">
    <location>
        <begin position="76"/>
        <end position="155"/>
    </location>
</feature>
<name>A0AAV7LJK6_PLEWA</name>
<proteinExistence type="predicted"/>
<accession>A0AAV7LJK6</accession>
<feature type="region of interest" description="Disordered" evidence="1">
    <location>
        <begin position="42"/>
        <end position="64"/>
    </location>
</feature>
<evidence type="ECO:0000313" key="2">
    <source>
        <dbReference type="EMBL" id="KAJ1091238.1"/>
    </source>
</evidence>
<dbReference type="AlphaFoldDB" id="A0AAV7LJK6"/>
<evidence type="ECO:0000256" key="1">
    <source>
        <dbReference type="SAM" id="MobiDB-lite"/>
    </source>
</evidence>
<organism evidence="2 3">
    <name type="scientific">Pleurodeles waltl</name>
    <name type="common">Iberian ribbed newt</name>
    <dbReference type="NCBI Taxonomy" id="8319"/>
    <lineage>
        <taxon>Eukaryota</taxon>
        <taxon>Metazoa</taxon>
        <taxon>Chordata</taxon>
        <taxon>Craniata</taxon>
        <taxon>Vertebrata</taxon>
        <taxon>Euteleostomi</taxon>
        <taxon>Amphibia</taxon>
        <taxon>Batrachia</taxon>
        <taxon>Caudata</taxon>
        <taxon>Salamandroidea</taxon>
        <taxon>Salamandridae</taxon>
        <taxon>Pleurodelinae</taxon>
        <taxon>Pleurodeles</taxon>
    </lineage>
</organism>
<dbReference type="Proteomes" id="UP001066276">
    <property type="component" value="Chromosome 11"/>
</dbReference>
<dbReference type="EMBL" id="JANPWB010000015">
    <property type="protein sequence ID" value="KAJ1091238.1"/>
    <property type="molecule type" value="Genomic_DNA"/>
</dbReference>
<gene>
    <name evidence="2" type="ORF">NDU88_004365</name>
</gene>
<feature type="region of interest" description="Disordered" evidence="1">
    <location>
        <begin position="1"/>
        <end position="21"/>
    </location>
</feature>
<protein>
    <submittedName>
        <fullName evidence="2">Uncharacterized protein</fullName>
    </submittedName>
</protein>
<comment type="caution">
    <text evidence="2">The sequence shown here is derived from an EMBL/GenBank/DDBJ whole genome shotgun (WGS) entry which is preliminary data.</text>
</comment>